<proteinExistence type="predicted"/>
<dbReference type="Proteomes" id="UP000887579">
    <property type="component" value="Unplaced"/>
</dbReference>
<reference evidence="2" key="1">
    <citation type="submission" date="2022-11" db="UniProtKB">
        <authorList>
            <consortium name="WormBaseParasite"/>
        </authorList>
    </citation>
    <scope>IDENTIFICATION</scope>
</reference>
<dbReference type="WBParaSite" id="ES5_v2.g7131.t1">
    <property type="protein sequence ID" value="ES5_v2.g7131.t1"/>
    <property type="gene ID" value="ES5_v2.g7131"/>
</dbReference>
<protein>
    <submittedName>
        <fullName evidence="2">Mitochondrial chaperone BCS1</fullName>
    </submittedName>
</protein>
<accession>A0AC34GQW7</accession>
<organism evidence="1 2">
    <name type="scientific">Panagrolaimus sp. ES5</name>
    <dbReference type="NCBI Taxonomy" id="591445"/>
    <lineage>
        <taxon>Eukaryota</taxon>
        <taxon>Metazoa</taxon>
        <taxon>Ecdysozoa</taxon>
        <taxon>Nematoda</taxon>
        <taxon>Chromadorea</taxon>
        <taxon>Rhabditida</taxon>
        <taxon>Tylenchina</taxon>
        <taxon>Panagrolaimomorpha</taxon>
        <taxon>Panagrolaimoidea</taxon>
        <taxon>Panagrolaimidae</taxon>
        <taxon>Panagrolaimus</taxon>
    </lineage>
</organism>
<evidence type="ECO:0000313" key="1">
    <source>
        <dbReference type="Proteomes" id="UP000887579"/>
    </source>
</evidence>
<sequence length="447" mass="51236">MDMHNFHCDKKLNIMQNLTAGNMGYEDATKLIMGHFFSNPFFSGGALLSVAGFFWYIVMWAWNFGHSLFRQRFFTTLQVTNDNMTYKWVIDHINKNSKWETKNLSVDTELNHNDIGASRLSHKLIPGIGSHYFYYKNHLIYFQRTRERENSVSTNARGYMVSKERESIILSTFWGTTEFWKQFLDDASAEYLQALDKSLSVHTVTTSHTWEVSGKLRSKRPLETVILDDGIAEKLCDDIETFLSSSQWYISRGIPYRRGYLLYGPPGTGKSSFIAAIASYFGYGIATISLTSQYMSDLYLQNLINNIPPKTILLLEDIDVAFKKRVAGEETHMFRSISLSGLLNAIDGIASAEKRILFMTTNFKENLDEALIRPGRVDVQICLGHCTPPMTKKMFQRFYENVSDELVIEFAEAASKLEKSFSPAQLQKHLIEYKESPKAAFENVQKL</sequence>
<name>A0AC34GQW7_9BILA</name>
<evidence type="ECO:0000313" key="2">
    <source>
        <dbReference type="WBParaSite" id="ES5_v2.g7131.t1"/>
    </source>
</evidence>